<dbReference type="OrthoDB" id="4954884at2"/>
<gene>
    <name evidence="3" type="ORF">E1269_27120</name>
</gene>
<organism evidence="3 4">
    <name type="scientific">Jiangella asiatica</name>
    <dbReference type="NCBI Taxonomy" id="2530372"/>
    <lineage>
        <taxon>Bacteria</taxon>
        <taxon>Bacillati</taxon>
        <taxon>Actinomycetota</taxon>
        <taxon>Actinomycetes</taxon>
        <taxon>Jiangellales</taxon>
        <taxon>Jiangellaceae</taxon>
        <taxon>Jiangella</taxon>
    </lineage>
</organism>
<comment type="caution">
    <text evidence="3">The sequence shown here is derived from an EMBL/GenBank/DDBJ whole genome shotgun (WGS) entry which is preliminary data.</text>
</comment>
<dbReference type="PROSITE" id="PS51674">
    <property type="entry name" value="4FE4S_WBL"/>
    <property type="match status" value="1"/>
</dbReference>
<reference evidence="3 4" key="1">
    <citation type="submission" date="2019-03" db="EMBL/GenBank/DDBJ databases">
        <title>Draft genome sequences of novel Actinobacteria.</title>
        <authorList>
            <person name="Sahin N."/>
            <person name="Ay H."/>
            <person name="Saygin H."/>
        </authorList>
    </citation>
    <scope>NUCLEOTIDE SEQUENCE [LARGE SCALE GENOMIC DNA]</scope>
    <source>
        <strain evidence="3 4">5K138</strain>
    </source>
</reference>
<dbReference type="Pfam" id="PF02467">
    <property type="entry name" value="Whib"/>
    <property type="match status" value="1"/>
</dbReference>
<accession>A0A4R5CIB6</accession>
<feature type="region of interest" description="Disordered" evidence="1">
    <location>
        <begin position="60"/>
        <end position="98"/>
    </location>
</feature>
<feature type="domain" description="4Fe-4S Wbl-type" evidence="2">
    <location>
        <begin position="73"/>
        <end position="131"/>
    </location>
</feature>
<dbReference type="EMBL" id="SMKZ01000058">
    <property type="protein sequence ID" value="TDD99931.1"/>
    <property type="molecule type" value="Genomic_DNA"/>
</dbReference>
<dbReference type="InParanoid" id="A0A4R5CIB6"/>
<protein>
    <submittedName>
        <fullName evidence="3">WhiB family transcriptional regulator</fullName>
    </submittedName>
</protein>
<evidence type="ECO:0000256" key="1">
    <source>
        <dbReference type="SAM" id="MobiDB-lite"/>
    </source>
</evidence>
<keyword evidence="4" id="KW-1185">Reference proteome</keyword>
<name>A0A4R5CIB6_9ACTN</name>
<dbReference type="InterPro" id="IPR034768">
    <property type="entry name" value="4FE4S_WBL"/>
</dbReference>
<dbReference type="Proteomes" id="UP000294739">
    <property type="component" value="Unassembled WGS sequence"/>
</dbReference>
<evidence type="ECO:0000259" key="2">
    <source>
        <dbReference type="PROSITE" id="PS51674"/>
    </source>
</evidence>
<dbReference type="AlphaFoldDB" id="A0A4R5CIB6"/>
<evidence type="ECO:0000313" key="3">
    <source>
        <dbReference type="EMBL" id="TDD99931.1"/>
    </source>
</evidence>
<evidence type="ECO:0000313" key="4">
    <source>
        <dbReference type="Proteomes" id="UP000294739"/>
    </source>
</evidence>
<proteinExistence type="predicted"/>
<sequence length="224" mass="23431">MPATHNAATQSAFARLSRHRCCMPLSSARRTGGPSHARRSCATTATGACELPSGVGGRAPIDVNGGSATPLGHLSASDPSTELSPAHPGSRVPAKAISSPVPVRTRCLEEALWRDEPQGVWDGMTSSERPHAALLGTMGAAEHLHADLDAVSDDLAAAVGAGRRAAVDGAHSKLSRTNSWPSAVRRVKASRYSLPQTSQRFIWCSCRLVACVAGLRTHTPYGQV</sequence>